<organism evidence="12 13">
    <name type="scientific">Aeromicrobium piscarium</name>
    <dbReference type="NCBI Taxonomy" id="2590901"/>
    <lineage>
        <taxon>Bacteria</taxon>
        <taxon>Bacillati</taxon>
        <taxon>Actinomycetota</taxon>
        <taxon>Actinomycetes</taxon>
        <taxon>Propionibacteriales</taxon>
        <taxon>Nocardioidaceae</taxon>
        <taxon>Aeromicrobium</taxon>
    </lineage>
</organism>
<evidence type="ECO:0000256" key="8">
    <source>
        <dbReference type="ARBA" id="ARBA00022967"/>
    </source>
</evidence>
<dbReference type="SUPFAM" id="SSF52540">
    <property type="entry name" value="P-loop containing nucleoside triphosphate hydrolases"/>
    <property type="match status" value="2"/>
</dbReference>
<protein>
    <submittedName>
        <fullName evidence="12">ABC transporter ATP-binding protein</fullName>
    </submittedName>
</protein>
<gene>
    <name evidence="12" type="ORF">FNM00_06995</name>
</gene>
<sequence length="582" mass="63075">MTWPLVRLRPGDQPPGRTTMTTSPEHHPDSPTVLHIDDLSVRFRAAGIDVTAVRGLNLSLRRGEVLALVGESGSGKSMTAWSTLGLLPPAAEREGRVLLGADDVATMTEEQLRALRGDRVAMIFQDPSRALNPVFTVGAQLIDTLRAHTDISAKGARRRAGELLALVGLPDPEARVDYYPHQLSGGQKQRVAIALALCCDPEVLVADEPTTALDVTVQAEILELLRELKDRFTMSILLITHNMGVVADIADRVAVMYRGELVETGTVDQIFSAPRADYTRHLLRDVPHVTEEAISERPATAVGAGDPVVAVDRLTVMFGGGALSPGGVTAVDEVSFQVLPGETLALVGESGSGKSTTGRAIAGLQPADSGRVEILGRPVIGASGRDLRAIRREVGMVFQDPAGSLNPYHSVIESVAAPLRHTPGLSRADMHTRAQEMLDAVEIPRSFAERMPYELSGGQCQRVSLARALVRRPRLLIADEPTSALDVSVQATVLEVYRDLQHELGFASLFITHDLAVVAMLADRVAVMRRGALVEVGETRQILFSPQEDYTRELISAVPFADPEQQRERRELWRRQRAAARA</sequence>
<feature type="domain" description="ABC transporter" evidence="11">
    <location>
        <begin position="34"/>
        <end position="283"/>
    </location>
</feature>
<dbReference type="PROSITE" id="PS50893">
    <property type="entry name" value="ABC_TRANSPORTER_2"/>
    <property type="match status" value="2"/>
</dbReference>
<dbReference type="InterPro" id="IPR003593">
    <property type="entry name" value="AAA+_ATPase"/>
</dbReference>
<dbReference type="EMBL" id="VLNT01000004">
    <property type="protein sequence ID" value="TSD64287.1"/>
    <property type="molecule type" value="Genomic_DNA"/>
</dbReference>
<evidence type="ECO:0000256" key="3">
    <source>
        <dbReference type="ARBA" id="ARBA00022448"/>
    </source>
</evidence>
<dbReference type="CDD" id="cd03257">
    <property type="entry name" value="ABC_NikE_OppD_transporters"/>
    <property type="match status" value="2"/>
</dbReference>
<keyword evidence="3" id="KW-0813">Transport</keyword>
<evidence type="ECO:0000256" key="1">
    <source>
        <dbReference type="ARBA" id="ARBA00004202"/>
    </source>
</evidence>
<dbReference type="NCBIfam" id="NF008453">
    <property type="entry name" value="PRK11308.1"/>
    <property type="match status" value="2"/>
</dbReference>
<comment type="similarity">
    <text evidence="2">Belongs to the ABC transporter superfamily.</text>
</comment>
<evidence type="ECO:0000256" key="4">
    <source>
        <dbReference type="ARBA" id="ARBA00022475"/>
    </source>
</evidence>
<evidence type="ECO:0000256" key="7">
    <source>
        <dbReference type="ARBA" id="ARBA00022840"/>
    </source>
</evidence>
<keyword evidence="13" id="KW-1185">Reference proteome</keyword>
<dbReference type="InterPro" id="IPR017871">
    <property type="entry name" value="ABC_transporter-like_CS"/>
</dbReference>
<dbReference type="GO" id="GO:0016887">
    <property type="term" value="F:ATP hydrolysis activity"/>
    <property type="evidence" value="ECO:0007669"/>
    <property type="project" value="InterPro"/>
</dbReference>
<evidence type="ECO:0000313" key="12">
    <source>
        <dbReference type="EMBL" id="TSD64287.1"/>
    </source>
</evidence>
<keyword evidence="6" id="KW-0547">Nucleotide-binding</keyword>
<comment type="subcellular location">
    <subcellularLocation>
        <location evidence="1">Cell membrane</location>
        <topology evidence="1">Peripheral membrane protein</topology>
    </subcellularLocation>
</comment>
<dbReference type="InterPro" id="IPR003439">
    <property type="entry name" value="ABC_transporter-like_ATP-bd"/>
</dbReference>
<dbReference type="InterPro" id="IPR013563">
    <property type="entry name" value="Oligopep_ABC_C"/>
</dbReference>
<feature type="domain" description="ABC transporter" evidence="11">
    <location>
        <begin position="311"/>
        <end position="555"/>
    </location>
</feature>
<dbReference type="PROSITE" id="PS00211">
    <property type="entry name" value="ABC_TRANSPORTER_1"/>
    <property type="match status" value="2"/>
</dbReference>
<dbReference type="PANTHER" id="PTHR43297">
    <property type="entry name" value="OLIGOPEPTIDE TRANSPORT ATP-BINDING PROTEIN APPD"/>
    <property type="match status" value="1"/>
</dbReference>
<keyword evidence="4" id="KW-1003">Cell membrane</keyword>
<dbReference type="InterPro" id="IPR027417">
    <property type="entry name" value="P-loop_NTPase"/>
</dbReference>
<evidence type="ECO:0000313" key="13">
    <source>
        <dbReference type="Proteomes" id="UP000316988"/>
    </source>
</evidence>
<accession>A0A554SD63</accession>
<reference evidence="12 13" key="1">
    <citation type="submission" date="2019-07" db="EMBL/GenBank/DDBJ databases">
        <authorList>
            <person name="Zhao L.H."/>
        </authorList>
    </citation>
    <scope>NUCLEOTIDE SEQUENCE [LARGE SCALE GENOMIC DNA]</scope>
    <source>
        <strain evidence="12 13">Co35</strain>
    </source>
</reference>
<evidence type="ECO:0000256" key="2">
    <source>
        <dbReference type="ARBA" id="ARBA00005417"/>
    </source>
</evidence>
<dbReference type="SMART" id="SM00382">
    <property type="entry name" value="AAA"/>
    <property type="match status" value="2"/>
</dbReference>
<dbReference type="GO" id="GO:0015833">
    <property type="term" value="P:peptide transport"/>
    <property type="evidence" value="ECO:0007669"/>
    <property type="project" value="InterPro"/>
</dbReference>
<dbReference type="GO" id="GO:0005886">
    <property type="term" value="C:plasma membrane"/>
    <property type="evidence" value="ECO:0007669"/>
    <property type="project" value="UniProtKB-SubCell"/>
</dbReference>
<dbReference type="Pfam" id="PF00005">
    <property type="entry name" value="ABC_tran"/>
    <property type="match status" value="2"/>
</dbReference>
<dbReference type="AlphaFoldDB" id="A0A554SD63"/>
<keyword evidence="9" id="KW-0472">Membrane</keyword>
<name>A0A554SD63_9ACTN</name>
<dbReference type="Gene3D" id="3.40.50.300">
    <property type="entry name" value="P-loop containing nucleotide triphosphate hydrolases"/>
    <property type="match status" value="2"/>
</dbReference>
<comment type="caution">
    <text evidence="12">The sequence shown here is derived from an EMBL/GenBank/DDBJ whole genome shotgun (WGS) entry which is preliminary data.</text>
</comment>
<evidence type="ECO:0000256" key="5">
    <source>
        <dbReference type="ARBA" id="ARBA00022519"/>
    </source>
</evidence>
<evidence type="ECO:0000256" key="6">
    <source>
        <dbReference type="ARBA" id="ARBA00022741"/>
    </source>
</evidence>
<dbReference type="FunFam" id="3.40.50.300:FF:000016">
    <property type="entry name" value="Oligopeptide ABC transporter ATP-binding component"/>
    <property type="match status" value="1"/>
</dbReference>
<keyword evidence="8" id="KW-1278">Translocase</keyword>
<proteinExistence type="inferred from homology"/>
<evidence type="ECO:0000256" key="10">
    <source>
        <dbReference type="SAM" id="MobiDB-lite"/>
    </source>
</evidence>
<dbReference type="GO" id="GO:0005524">
    <property type="term" value="F:ATP binding"/>
    <property type="evidence" value="ECO:0007669"/>
    <property type="project" value="UniProtKB-KW"/>
</dbReference>
<dbReference type="PANTHER" id="PTHR43297:SF14">
    <property type="entry name" value="ATPASE AAA-TYPE CORE DOMAIN-CONTAINING PROTEIN"/>
    <property type="match status" value="1"/>
</dbReference>
<evidence type="ECO:0000256" key="9">
    <source>
        <dbReference type="ARBA" id="ARBA00023136"/>
    </source>
</evidence>
<keyword evidence="7 12" id="KW-0067">ATP-binding</keyword>
<evidence type="ECO:0000259" key="11">
    <source>
        <dbReference type="PROSITE" id="PS50893"/>
    </source>
</evidence>
<keyword evidence="5" id="KW-0997">Cell inner membrane</keyword>
<dbReference type="OrthoDB" id="5357528at2"/>
<feature type="region of interest" description="Disordered" evidence="10">
    <location>
        <begin position="1"/>
        <end position="30"/>
    </location>
</feature>
<dbReference type="Pfam" id="PF08352">
    <property type="entry name" value="oligo_HPY"/>
    <property type="match status" value="2"/>
</dbReference>
<dbReference type="Proteomes" id="UP000316988">
    <property type="component" value="Unassembled WGS sequence"/>
</dbReference>
<dbReference type="NCBIfam" id="NF007739">
    <property type="entry name" value="PRK10419.1"/>
    <property type="match status" value="2"/>
</dbReference>
<dbReference type="InterPro" id="IPR050388">
    <property type="entry name" value="ABC_Ni/Peptide_Import"/>
</dbReference>